<evidence type="ECO:0000313" key="12">
    <source>
        <dbReference type="Proteomes" id="UP000034837"/>
    </source>
</evidence>
<evidence type="ECO:0000259" key="10">
    <source>
        <dbReference type="PROSITE" id="PS50823"/>
    </source>
</evidence>
<feature type="domain" description="KH type-2" evidence="10">
    <location>
        <begin position="40"/>
        <end position="111"/>
    </location>
</feature>
<comment type="function">
    <text evidence="6 8">Binds the lower part of the 30S subunit head. Binds mRNA in the 70S ribosome, positioning it for translation.</text>
</comment>
<dbReference type="EMBL" id="LCDO01000006">
    <property type="protein sequence ID" value="KKS56798.1"/>
    <property type="molecule type" value="Genomic_DNA"/>
</dbReference>
<dbReference type="InterPro" id="IPR001351">
    <property type="entry name" value="Ribosomal_uS3_C"/>
</dbReference>
<evidence type="ECO:0000256" key="6">
    <source>
        <dbReference type="ARBA" id="ARBA00024998"/>
    </source>
</evidence>
<dbReference type="GO" id="GO:0019843">
    <property type="term" value="F:rRNA binding"/>
    <property type="evidence" value="ECO:0007669"/>
    <property type="project" value="UniProtKB-UniRule"/>
</dbReference>
<dbReference type="GO" id="GO:0022627">
    <property type="term" value="C:cytosolic small ribosomal subunit"/>
    <property type="evidence" value="ECO:0007669"/>
    <property type="project" value="TreeGrafter"/>
</dbReference>
<dbReference type="HAMAP" id="MF_01309_B">
    <property type="entry name" value="Ribosomal_uS3_B"/>
    <property type="match status" value="1"/>
</dbReference>
<dbReference type="GO" id="GO:0003735">
    <property type="term" value="F:structural constituent of ribosome"/>
    <property type="evidence" value="ECO:0007669"/>
    <property type="project" value="InterPro"/>
</dbReference>
<dbReference type="InterPro" id="IPR005704">
    <property type="entry name" value="Ribosomal_uS3_bac-typ"/>
</dbReference>
<dbReference type="Gene3D" id="3.30.1140.32">
    <property type="entry name" value="Ribosomal protein S3, C-terminal domain"/>
    <property type="match status" value="1"/>
</dbReference>
<protein>
    <recommendedName>
        <fullName evidence="7 8">Small ribosomal subunit protein uS3</fullName>
    </recommendedName>
</protein>
<dbReference type="Proteomes" id="UP000034837">
    <property type="component" value="Unassembled WGS sequence"/>
</dbReference>
<dbReference type="AlphaFoldDB" id="A0A0G1D455"/>
<dbReference type="Gene3D" id="3.30.300.20">
    <property type="match status" value="1"/>
</dbReference>
<dbReference type="InterPro" id="IPR015946">
    <property type="entry name" value="KH_dom-like_a/b"/>
</dbReference>
<evidence type="ECO:0000256" key="3">
    <source>
        <dbReference type="ARBA" id="ARBA00022884"/>
    </source>
</evidence>
<dbReference type="PANTHER" id="PTHR11760">
    <property type="entry name" value="30S/40S RIBOSOMAL PROTEIN S3"/>
    <property type="match status" value="1"/>
</dbReference>
<reference evidence="11 12" key="1">
    <citation type="journal article" date="2015" name="Nature">
        <title>rRNA introns, odd ribosomes, and small enigmatic genomes across a large radiation of phyla.</title>
        <authorList>
            <person name="Brown C.T."/>
            <person name="Hug L.A."/>
            <person name="Thomas B.C."/>
            <person name="Sharon I."/>
            <person name="Castelle C.J."/>
            <person name="Singh A."/>
            <person name="Wilkins M.J."/>
            <person name="Williams K.H."/>
            <person name="Banfield J.F."/>
        </authorList>
    </citation>
    <scope>NUCLEOTIDE SEQUENCE [LARGE SCALE GENOMIC DNA]</scope>
</reference>
<sequence length="223" mass="25231">MGHKVHPTIFRMSTIYRWNSRWFAGNREQYAKFLQQDLKIKKYLGQKVKESGIDCIQIERNAKEIVIILNVAKPGVIIGRGGAGIEELRKDLQKRFFGKTANLKLNVQECSKPNLSSHIVIQSMITDLEKRMPFRRVLKTTIEKVRKAGAQGVKVMVSGRLNGAEIARREMLVSGKIPLQNLRADIDFASEIAQTIYGVIGVKIWIYRGEIFSTKNEATASGK</sequence>
<dbReference type="PROSITE" id="PS00548">
    <property type="entry name" value="RIBOSOMAL_S3"/>
    <property type="match status" value="1"/>
</dbReference>
<dbReference type="PATRIC" id="fig|1619039.3.peg.833"/>
<keyword evidence="2 8" id="KW-0699">rRNA-binding</keyword>
<keyword evidence="5 8" id="KW-0687">Ribonucleoprotein</keyword>
<dbReference type="NCBIfam" id="TIGR01009">
    <property type="entry name" value="rpsC_bact"/>
    <property type="match status" value="1"/>
</dbReference>
<gene>
    <name evidence="8" type="primary">rpsC</name>
    <name evidence="11" type="ORF">UV20_C0006G0081</name>
</gene>
<evidence type="ECO:0000256" key="4">
    <source>
        <dbReference type="ARBA" id="ARBA00022980"/>
    </source>
</evidence>
<dbReference type="Pfam" id="PF00189">
    <property type="entry name" value="Ribosomal_S3_C"/>
    <property type="match status" value="1"/>
</dbReference>
<dbReference type="PROSITE" id="PS50823">
    <property type="entry name" value="KH_TYPE_2"/>
    <property type="match status" value="1"/>
</dbReference>
<evidence type="ECO:0000256" key="1">
    <source>
        <dbReference type="ARBA" id="ARBA00010761"/>
    </source>
</evidence>
<evidence type="ECO:0000256" key="7">
    <source>
        <dbReference type="ARBA" id="ARBA00035257"/>
    </source>
</evidence>
<dbReference type="CDD" id="cd02412">
    <property type="entry name" value="KH-II_30S_S3"/>
    <property type="match status" value="1"/>
</dbReference>
<dbReference type="InterPro" id="IPR004044">
    <property type="entry name" value="KH_dom_type_2"/>
</dbReference>
<dbReference type="PANTHER" id="PTHR11760:SF19">
    <property type="entry name" value="SMALL RIBOSOMAL SUBUNIT PROTEIN US3C"/>
    <property type="match status" value="1"/>
</dbReference>
<dbReference type="Pfam" id="PF07650">
    <property type="entry name" value="KH_2"/>
    <property type="match status" value="1"/>
</dbReference>
<organism evidence="11 12">
    <name type="scientific">Candidatus Magasanikbacteria bacterium GW2011_GWA2_42_32</name>
    <dbReference type="NCBI Taxonomy" id="1619039"/>
    <lineage>
        <taxon>Bacteria</taxon>
        <taxon>Candidatus Magasanikiibacteriota</taxon>
    </lineage>
</organism>
<dbReference type="InterPro" id="IPR009019">
    <property type="entry name" value="KH_sf_prok-type"/>
</dbReference>
<dbReference type="InterPro" id="IPR018280">
    <property type="entry name" value="Ribosomal_uS3_CS"/>
</dbReference>
<evidence type="ECO:0000256" key="2">
    <source>
        <dbReference type="ARBA" id="ARBA00022730"/>
    </source>
</evidence>
<keyword evidence="3 8" id="KW-0694">RNA-binding</keyword>
<comment type="subunit">
    <text evidence="8">Part of the 30S ribosomal subunit. Forms a tight complex with proteins S10 and S14.</text>
</comment>
<dbReference type="InterPro" id="IPR057258">
    <property type="entry name" value="Ribosomal_uS3"/>
</dbReference>
<dbReference type="GO" id="GO:0003729">
    <property type="term" value="F:mRNA binding"/>
    <property type="evidence" value="ECO:0007669"/>
    <property type="project" value="UniProtKB-UniRule"/>
</dbReference>
<keyword evidence="4 8" id="KW-0689">Ribosomal protein</keyword>
<evidence type="ECO:0000256" key="8">
    <source>
        <dbReference type="HAMAP-Rule" id="MF_01309"/>
    </source>
</evidence>
<dbReference type="GO" id="GO:0006412">
    <property type="term" value="P:translation"/>
    <property type="evidence" value="ECO:0007669"/>
    <property type="project" value="UniProtKB-UniRule"/>
</dbReference>
<evidence type="ECO:0000256" key="5">
    <source>
        <dbReference type="ARBA" id="ARBA00023274"/>
    </source>
</evidence>
<evidence type="ECO:0000313" key="11">
    <source>
        <dbReference type="EMBL" id="KKS56798.1"/>
    </source>
</evidence>
<proteinExistence type="inferred from homology"/>
<dbReference type="SUPFAM" id="SSF54814">
    <property type="entry name" value="Prokaryotic type KH domain (KH-domain type II)"/>
    <property type="match status" value="1"/>
</dbReference>
<accession>A0A0G1D455</accession>
<comment type="caution">
    <text evidence="11">The sequence shown here is derived from an EMBL/GenBank/DDBJ whole genome shotgun (WGS) entry which is preliminary data.</text>
</comment>
<dbReference type="FunFam" id="3.30.300.20:FF:000001">
    <property type="entry name" value="30S ribosomal protein S3"/>
    <property type="match status" value="1"/>
</dbReference>
<evidence type="ECO:0000256" key="9">
    <source>
        <dbReference type="RuleBase" id="RU003624"/>
    </source>
</evidence>
<dbReference type="InterPro" id="IPR036419">
    <property type="entry name" value="Ribosomal_S3_C_sf"/>
</dbReference>
<dbReference type="SUPFAM" id="SSF54821">
    <property type="entry name" value="Ribosomal protein S3 C-terminal domain"/>
    <property type="match status" value="1"/>
</dbReference>
<comment type="similarity">
    <text evidence="1 8 9">Belongs to the universal ribosomal protein uS3 family.</text>
</comment>
<name>A0A0G1D455_9BACT</name>